<accession>A0AAW2CRS2</accession>
<dbReference type="InterPro" id="IPR056592">
    <property type="entry name" value="Beta-prop_At3g26010-like"/>
</dbReference>
<organism evidence="3 4">
    <name type="scientific">Lithocarpus litseifolius</name>
    <dbReference type="NCBI Taxonomy" id="425828"/>
    <lineage>
        <taxon>Eukaryota</taxon>
        <taxon>Viridiplantae</taxon>
        <taxon>Streptophyta</taxon>
        <taxon>Embryophyta</taxon>
        <taxon>Tracheophyta</taxon>
        <taxon>Spermatophyta</taxon>
        <taxon>Magnoliopsida</taxon>
        <taxon>eudicotyledons</taxon>
        <taxon>Gunneridae</taxon>
        <taxon>Pentapetalae</taxon>
        <taxon>rosids</taxon>
        <taxon>fabids</taxon>
        <taxon>Fagales</taxon>
        <taxon>Fagaceae</taxon>
        <taxon>Lithocarpus</taxon>
    </lineage>
</organism>
<dbReference type="InterPro" id="IPR017451">
    <property type="entry name" value="F-box-assoc_interact_dom"/>
</dbReference>
<comment type="caution">
    <text evidence="3">The sequence shown here is derived from an EMBL/GenBank/DDBJ whole genome shotgun (WGS) entry which is preliminary data.</text>
</comment>
<dbReference type="SUPFAM" id="SSF81383">
    <property type="entry name" value="F-box domain"/>
    <property type="match status" value="1"/>
</dbReference>
<feature type="region of interest" description="Disordered" evidence="1">
    <location>
        <begin position="1"/>
        <end position="28"/>
    </location>
</feature>
<dbReference type="AlphaFoldDB" id="A0AAW2CRS2"/>
<gene>
    <name evidence="3" type="ORF">SO802_019502</name>
</gene>
<protein>
    <recommendedName>
        <fullName evidence="2">F-box protein At3g26010-like beta-propeller domain-containing protein</fullName>
    </recommendedName>
</protein>
<reference evidence="3 4" key="1">
    <citation type="submission" date="2024-01" db="EMBL/GenBank/DDBJ databases">
        <title>A telomere-to-telomere, gap-free genome of sweet tea (Lithocarpus litseifolius).</title>
        <authorList>
            <person name="Zhou J."/>
        </authorList>
    </citation>
    <scope>NUCLEOTIDE SEQUENCE [LARGE SCALE GENOMIC DNA]</scope>
    <source>
        <strain evidence="3">Zhou-2022a</strain>
        <tissue evidence="3">Leaf</tissue>
    </source>
</reference>
<dbReference type="Pfam" id="PF24750">
    <property type="entry name" value="b-prop_At3g26010-like"/>
    <property type="match status" value="1"/>
</dbReference>
<evidence type="ECO:0000259" key="2">
    <source>
        <dbReference type="Pfam" id="PF24750"/>
    </source>
</evidence>
<dbReference type="InterPro" id="IPR036047">
    <property type="entry name" value="F-box-like_dom_sf"/>
</dbReference>
<keyword evidence="4" id="KW-1185">Reference proteome</keyword>
<dbReference type="Proteomes" id="UP001459277">
    <property type="component" value="Unassembled WGS sequence"/>
</dbReference>
<dbReference type="PANTHER" id="PTHR35546">
    <property type="entry name" value="F-BOX PROTEIN INTERACTION DOMAIN PROTEIN-RELATED"/>
    <property type="match status" value="1"/>
</dbReference>
<evidence type="ECO:0000313" key="3">
    <source>
        <dbReference type="EMBL" id="KAK9999899.1"/>
    </source>
</evidence>
<name>A0AAW2CRS2_9ROSI</name>
<evidence type="ECO:0000313" key="4">
    <source>
        <dbReference type="Proteomes" id="UP001459277"/>
    </source>
</evidence>
<proteinExistence type="predicted"/>
<dbReference type="Gene3D" id="1.20.1280.50">
    <property type="match status" value="1"/>
</dbReference>
<dbReference type="PANTHER" id="PTHR35546:SF130">
    <property type="entry name" value="EXPRESSED PROTEIN"/>
    <property type="match status" value="1"/>
</dbReference>
<dbReference type="NCBIfam" id="TIGR01640">
    <property type="entry name" value="F_box_assoc_1"/>
    <property type="match status" value="1"/>
</dbReference>
<feature type="domain" description="F-box protein At3g26010-like beta-propeller" evidence="2">
    <location>
        <begin position="147"/>
        <end position="431"/>
    </location>
</feature>
<dbReference type="EMBL" id="JAZDWU010000006">
    <property type="protein sequence ID" value="KAK9999899.1"/>
    <property type="molecule type" value="Genomic_DNA"/>
</dbReference>
<evidence type="ECO:0000256" key="1">
    <source>
        <dbReference type="SAM" id="MobiDB-lite"/>
    </source>
</evidence>
<dbReference type="InterPro" id="IPR055290">
    <property type="entry name" value="At3g26010-like"/>
</dbReference>
<sequence length="481" mass="55819">MAAESSADLSLVPDSHKRRIEESEPDPSSSYEFMNINKLSDLLLFEILYRLPCRWALQCKSISKRWFSLISHPYFIRRYIHHRDSDSQQQQQPFTLLLQYTHNSEKTILVLPSHNSEFFTDCTNVGLDFLNFLPLKARKNYPFCIEVEASFNDLLLVRNEVSRFSEPKTFCEYLICNPFTKQWLTLPPRTTSFVMVGFVCKPYCLGKEQGRVTNVHYRYKVVRIHSPAETNTTQLRVEIFSSETGEWRDSVVSSPRGLSPFKVISLHAGVVACNGMLHWVNTDEEDKFIKGFVVFDPFNDAERCHYLDPPIDISPKYFAVSIGEFQGHLRILQGGQGRNDAYNSYCFYVWDLEDYSDAGTWCMKYKVHFKDMVSEHSEIVQIFKIVEDYEVPPPVLFLAFHPTDDEIFFLQFRHHVVLCNMRTRVLKMAGELLRDRGKILSEVSGFLWSVPTNYAFLLGQPSWPTPVPPLPLKFDECPSNC</sequence>